<dbReference type="InterPro" id="IPR052988">
    <property type="entry name" value="Oryzine_lactonohydrolase"/>
</dbReference>
<dbReference type="PANTHER" id="PTHR47064">
    <property type="entry name" value="PUTATIVE (AFU_ORTHOLOGUE AFUA_1G08990)-RELATED"/>
    <property type="match status" value="1"/>
</dbReference>
<evidence type="ECO:0000259" key="1">
    <source>
        <dbReference type="Pfam" id="PF08450"/>
    </source>
</evidence>
<feature type="domain" description="SMP-30/Gluconolactonase/LRE-like region" evidence="1">
    <location>
        <begin position="272"/>
        <end position="447"/>
    </location>
</feature>
<protein>
    <recommendedName>
        <fullName evidence="1">SMP-30/Gluconolactonase/LRE-like region domain-containing protein</fullName>
    </recommendedName>
</protein>
<dbReference type="Proteomes" id="UP000054302">
    <property type="component" value="Unassembled WGS sequence"/>
</dbReference>
<dbReference type="AlphaFoldDB" id="A0A0D2AAM1"/>
<reference evidence="2 3" key="1">
    <citation type="submission" date="2015-01" db="EMBL/GenBank/DDBJ databases">
        <title>The Genome Sequence of Exophiala mesophila CBS40295.</title>
        <authorList>
            <consortium name="The Broad Institute Genomics Platform"/>
            <person name="Cuomo C."/>
            <person name="de Hoog S."/>
            <person name="Gorbushina A."/>
            <person name="Stielow B."/>
            <person name="Teixiera M."/>
            <person name="Abouelleil A."/>
            <person name="Chapman S.B."/>
            <person name="Priest M."/>
            <person name="Young S.K."/>
            <person name="Wortman J."/>
            <person name="Nusbaum C."/>
            <person name="Birren B."/>
        </authorList>
    </citation>
    <scope>NUCLEOTIDE SEQUENCE [LARGE SCALE GENOMIC DNA]</scope>
    <source>
        <strain evidence="2 3">CBS 40295</strain>
    </source>
</reference>
<dbReference type="GeneID" id="27321395"/>
<dbReference type="InterPro" id="IPR013658">
    <property type="entry name" value="SGL"/>
</dbReference>
<dbReference type="Pfam" id="PF08450">
    <property type="entry name" value="SGL"/>
    <property type="match status" value="1"/>
</dbReference>
<keyword evidence="3" id="KW-1185">Reference proteome</keyword>
<dbReference type="VEuPathDB" id="FungiDB:PV10_03550"/>
<dbReference type="OrthoDB" id="423498at2759"/>
<sequence length="475" mass="50537">MIQFVTELLSIPLVSKLPCSPWSLIMSLSLSTSSSNLPQAFDLNITNASLNSYPPSSPSTTLQANLSAAMMLLPLVLGGTLLSADVGLSQSIPEQAQVIDQKALNVLETVEPPSVVNLTNVFLPPGLSEQNATAKPFHVYNDGFYDILGPDPTLTVIGSTGGDPLFHEAVVWYPPTDEMFFVQNAGAEAAGTGLNKSNSIYKISLAQAAAVSNQFNASGSVNITHVNATPPVINSNGATNYRGQILFTGEGQGNDTPPSLFIMNPVEPYNTTVLLNNFFGRQFNSLNDVAINPRNGDVYFTDTLYGYLQDFRPPPALPNMVYRLTPSTGALVAVADGFELPNGVIFSPNGSYAYVTDTGAQGAFYGYNFSAPASIYRFTVEEDGTWSNRKLFSYVSPGIPDGIHCDTNGNVYSGVGDGVHVWNPSGVLLGKIFVGSTSANFNFAGKGRMVIAAETQLYYVTLAAEGAVVASEMPQ</sequence>
<dbReference type="EMBL" id="KN847521">
    <property type="protein sequence ID" value="KIV95963.1"/>
    <property type="molecule type" value="Genomic_DNA"/>
</dbReference>
<evidence type="ECO:0000313" key="3">
    <source>
        <dbReference type="Proteomes" id="UP000054302"/>
    </source>
</evidence>
<dbReference type="PANTHER" id="PTHR47064:SF2">
    <property type="entry name" value="SMP-30_GLUCONOLACTONASE_LRE-LIKE REGION DOMAIN-CONTAINING PROTEIN-RELATED"/>
    <property type="match status" value="1"/>
</dbReference>
<proteinExistence type="predicted"/>
<organism evidence="2 3">
    <name type="scientific">Exophiala mesophila</name>
    <name type="common">Black yeast-like fungus</name>
    <dbReference type="NCBI Taxonomy" id="212818"/>
    <lineage>
        <taxon>Eukaryota</taxon>
        <taxon>Fungi</taxon>
        <taxon>Dikarya</taxon>
        <taxon>Ascomycota</taxon>
        <taxon>Pezizomycotina</taxon>
        <taxon>Eurotiomycetes</taxon>
        <taxon>Chaetothyriomycetidae</taxon>
        <taxon>Chaetothyriales</taxon>
        <taxon>Herpotrichiellaceae</taxon>
        <taxon>Exophiala</taxon>
    </lineage>
</organism>
<dbReference type="InterPro" id="IPR011042">
    <property type="entry name" value="6-blade_b-propeller_TolB-like"/>
</dbReference>
<dbReference type="SUPFAM" id="SSF63829">
    <property type="entry name" value="Calcium-dependent phosphotriesterase"/>
    <property type="match status" value="1"/>
</dbReference>
<evidence type="ECO:0000313" key="2">
    <source>
        <dbReference type="EMBL" id="KIV95963.1"/>
    </source>
</evidence>
<gene>
    <name evidence="2" type="ORF">PV10_03550</name>
</gene>
<dbReference type="HOGENOM" id="CLU_036110_1_2_1"/>
<dbReference type="STRING" id="212818.A0A0D2AAM1"/>
<accession>A0A0D2AAM1</accession>
<name>A0A0D2AAM1_EXOME</name>
<dbReference type="Gene3D" id="2.120.10.30">
    <property type="entry name" value="TolB, C-terminal domain"/>
    <property type="match status" value="1"/>
</dbReference>
<dbReference type="RefSeq" id="XP_016227537.1">
    <property type="nucleotide sequence ID" value="XM_016368019.1"/>
</dbReference>
<dbReference type="OMA" id="RVYAGCG"/>